<keyword evidence="1" id="KW-0436">Ligase</keyword>
<evidence type="ECO:0000313" key="1">
    <source>
        <dbReference type="EMBL" id="KAJ1884739.1"/>
    </source>
</evidence>
<keyword evidence="2" id="KW-1185">Reference proteome</keyword>
<name>A0ACC1I4J7_9FUNG</name>
<protein>
    <submittedName>
        <fullName evidence="1">Acetyl-coenzyme A synthetase 2</fullName>
        <ecNumber evidence="1">6.2.1.1</ecNumber>
    </submittedName>
</protein>
<organism evidence="1 2">
    <name type="scientific">Kickxella alabastrina</name>
    <dbReference type="NCBI Taxonomy" id="61397"/>
    <lineage>
        <taxon>Eukaryota</taxon>
        <taxon>Fungi</taxon>
        <taxon>Fungi incertae sedis</taxon>
        <taxon>Zoopagomycota</taxon>
        <taxon>Kickxellomycotina</taxon>
        <taxon>Kickxellomycetes</taxon>
        <taxon>Kickxellales</taxon>
        <taxon>Kickxellaceae</taxon>
        <taxon>Kickxella</taxon>
    </lineage>
</organism>
<reference evidence="1" key="1">
    <citation type="submission" date="2022-07" db="EMBL/GenBank/DDBJ databases">
        <title>Phylogenomic reconstructions and comparative analyses of Kickxellomycotina fungi.</title>
        <authorList>
            <person name="Reynolds N.K."/>
            <person name="Stajich J.E."/>
            <person name="Barry K."/>
            <person name="Grigoriev I.V."/>
            <person name="Crous P."/>
            <person name="Smith M.E."/>
        </authorList>
    </citation>
    <scope>NUCLEOTIDE SEQUENCE</scope>
    <source>
        <strain evidence="1">Benny 63K</strain>
    </source>
</reference>
<accession>A0ACC1I4J7</accession>
<comment type="caution">
    <text evidence="1">The sequence shown here is derived from an EMBL/GenBank/DDBJ whole genome shotgun (WGS) entry which is preliminary data.</text>
</comment>
<sequence>MSLRKLTFVTGNKNKLREMQKLLSGIVDLDNRSVDLEEIQGTTQEVAIAKCRQAAAIIGGPVITEDVGLGFNAMKGLPGPYIKWFLKELKPEGLYKMLAGFEDKSGFAVCTIAYCEGPGHEPVLLEGVNHGTIVEPRGPDSFGWDPVFMPNGFDKTYAELPSEIKNTCSHRFLAVEKLKAFLSELQ</sequence>
<dbReference type="EC" id="6.2.1.1" evidence="1"/>
<gene>
    <name evidence="1" type="primary">ACS2_4</name>
    <name evidence="1" type="ORF">LPJ66_010462</name>
</gene>
<dbReference type="Proteomes" id="UP001150581">
    <property type="component" value="Unassembled WGS sequence"/>
</dbReference>
<dbReference type="EMBL" id="JANBPG010002754">
    <property type="protein sequence ID" value="KAJ1884739.1"/>
    <property type="molecule type" value="Genomic_DNA"/>
</dbReference>
<proteinExistence type="predicted"/>
<evidence type="ECO:0000313" key="2">
    <source>
        <dbReference type="Proteomes" id="UP001150581"/>
    </source>
</evidence>